<dbReference type="EMBL" id="CP033896">
    <property type="protein sequence ID" value="AZA13131.1"/>
    <property type="molecule type" value="Genomic_DNA"/>
</dbReference>
<accession>A0A3G6J4W0</accession>
<dbReference type="InterPro" id="IPR014044">
    <property type="entry name" value="CAP_dom"/>
</dbReference>
<evidence type="ECO:0000256" key="2">
    <source>
        <dbReference type="SAM" id="Phobius"/>
    </source>
</evidence>
<name>A0A3G6J4W0_9CORY</name>
<keyword evidence="6" id="KW-1185">Reference proteome</keyword>
<dbReference type="OrthoDB" id="9786188at2"/>
<dbReference type="KEGG" id="ccho:CCHOA_03600"/>
<feature type="transmembrane region" description="Helical" evidence="2">
    <location>
        <begin position="53"/>
        <end position="74"/>
    </location>
</feature>
<dbReference type="Gene3D" id="3.40.33.10">
    <property type="entry name" value="CAP"/>
    <property type="match status" value="1"/>
</dbReference>
<keyword evidence="2" id="KW-1133">Transmembrane helix</keyword>
<keyword evidence="2" id="KW-0812">Transmembrane</keyword>
<feature type="chain" id="PRO_5018167329" evidence="3">
    <location>
        <begin position="38"/>
        <end position="276"/>
    </location>
</feature>
<dbReference type="SUPFAM" id="SSF55797">
    <property type="entry name" value="PR-1-like"/>
    <property type="match status" value="1"/>
</dbReference>
<protein>
    <submittedName>
        <fullName evidence="5">Cysteine-rich secretory protein family protein</fullName>
    </submittedName>
</protein>
<dbReference type="AlphaFoldDB" id="A0A3G6J4W0"/>
<dbReference type="Pfam" id="PF00188">
    <property type="entry name" value="CAP"/>
    <property type="match status" value="1"/>
</dbReference>
<proteinExistence type="predicted"/>
<evidence type="ECO:0000259" key="4">
    <source>
        <dbReference type="Pfam" id="PF00188"/>
    </source>
</evidence>
<evidence type="ECO:0000256" key="1">
    <source>
        <dbReference type="SAM" id="MobiDB-lite"/>
    </source>
</evidence>
<sequence length="276" mass="29577" precursor="true">MITLKIRRNSRRSRRATLLALALASTSLTTTAHQAHAQPAQPAAYAAAQPQPISPIILGLGAAVGLAAVLAVVLQQSSPTTGETSGTVPRANHPSTPSNAGVLAGTPAQTGPSVIEIELGNNDGLRDTPTAGLEGLSEQQAAEHILQEINEARQQLDRPALAEDTYLATSATEWATQIGQAVAEQGSLDADSFHREGPEAWNVRPTGGNRDGSRHGYEFVARDTSRHAPQLQFERWLRDSSNIRQQLLSDDFTHAGIGVYRDPLSGEWFFDIRLRG</sequence>
<dbReference type="Proteomes" id="UP000269019">
    <property type="component" value="Chromosome"/>
</dbReference>
<organism evidence="5 6">
    <name type="scientific">Corynebacterium choanae</name>
    <dbReference type="NCBI Taxonomy" id="1862358"/>
    <lineage>
        <taxon>Bacteria</taxon>
        <taxon>Bacillati</taxon>
        <taxon>Actinomycetota</taxon>
        <taxon>Actinomycetes</taxon>
        <taxon>Mycobacteriales</taxon>
        <taxon>Corynebacteriaceae</taxon>
        <taxon>Corynebacterium</taxon>
    </lineage>
</organism>
<evidence type="ECO:0000313" key="6">
    <source>
        <dbReference type="Proteomes" id="UP000269019"/>
    </source>
</evidence>
<gene>
    <name evidence="5" type="ORF">CCHOA_03600</name>
</gene>
<evidence type="ECO:0000313" key="5">
    <source>
        <dbReference type="EMBL" id="AZA13131.1"/>
    </source>
</evidence>
<dbReference type="RefSeq" id="WP_123926835.1">
    <property type="nucleotide sequence ID" value="NZ_CP033896.1"/>
</dbReference>
<dbReference type="InterPro" id="IPR035940">
    <property type="entry name" value="CAP_sf"/>
</dbReference>
<feature type="region of interest" description="Disordered" evidence="1">
    <location>
        <begin position="79"/>
        <end position="98"/>
    </location>
</feature>
<feature type="domain" description="SCP" evidence="4">
    <location>
        <begin position="146"/>
        <end position="267"/>
    </location>
</feature>
<keyword evidence="2" id="KW-0472">Membrane</keyword>
<evidence type="ECO:0000256" key="3">
    <source>
        <dbReference type="SAM" id="SignalP"/>
    </source>
</evidence>
<keyword evidence="3" id="KW-0732">Signal</keyword>
<feature type="signal peptide" evidence="3">
    <location>
        <begin position="1"/>
        <end position="37"/>
    </location>
</feature>
<reference evidence="5 6" key="1">
    <citation type="submission" date="2018-11" db="EMBL/GenBank/DDBJ databases">
        <authorList>
            <person name="Kleinhagauer T."/>
            <person name="Glaeser S.P."/>
            <person name="Spergser J."/>
            <person name="Ruckert C."/>
            <person name="Kaempfer P."/>
            <person name="Busse H.-J."/>
        </authorList>
    </citation>
    <scope>NUCLEOTIDE SEQUENCE [LARGE SCALE GENOMIC DNA]</scope>
    <source>
        <strain evidence="5 6">200CH</strain>
    </source>
</reference>